<proteinExistence type="predicted"/>
<comment type="caution">
    <text evidence="1">The sequence shown here is derived from an EMBL/GenBank/DDBJ whole genome shotgun (WGS) entry which is preliminary data.</text>
</comment>
<gene>
    <name evidence="1" type="ORF">Salat_1533500</name>
</gene>
<accession>A0AAE1YCD0</accession>
<reference evidence="1" key="2">
    <citation type="journal article" date="2024" name="Plant">
        <title>Genomic evolution and insights into agronomic trait innovations of Sesamum species.</title>
        <authorList>
            <person name="Miao H."/>
            <person name="Wang L."/>
            <person name="Qu L."/>
            <person name="Liu H."/>
            <person name="Sun Y."/>
            <person name="Le M."/>
            <person name="Wang Q."/>
            <person name="Wei S."/>
            <person name="Zheng Y."/>
            <person name="Lin W."/>
            <person name="Duan Y."/>
            <person name="Cao H."/>
            <person name="Xiong S."/>
            <person name="Wang X."/>
            <person name="Wei L."/>
            <person name="Li C."/>
            <person name="Ma Q."/>
            <person name="Ju M."/>
            <person name="Zhao R."/>
            <person name="Li G."/>
            <person name="Mu C."/>
            <person name="Tian Q."/>
            <person name="Mei H."/>
            <person name="Zhang T."/>
            <person name="Gao T."/>
            <person name="Zhang H."/>
        </authorList>
    </citation>
    <scope>NUCLEOTIDE SEQUENCE</scope>
    <source>
        <strain evidence="1">3651</strain>
    </source>
</reference>
<evidence type="ECO:0000313" key="2">
    <source>
        <dbReference type="Proteomes" id="UP001293254"/>
    </source>
</evidence>
<dbReference type="EMBL" id="JACGWO010000005">
    <property type="protein sequence ID" value="KAK4427645.1"/>
    <property type="molecule type" value="Genomic_DNA"/>
</dbReference>
<reference evidence="1" key="1">
    <citation type="submission" date="2020-06" db="EMBL/GenBank/DDBJ databases">
        <authorList>
            <person name="Li T."/>
            <person name="Hu X."/>
            <person name="Zhang T."/>
            <person name="Song X."/>
            <person name="Zhang H."/>
            <person name="Dai N."/>
            <person name="Sheng W."/>
            <person name="Hou X."/>
            <person name="Wei L."/>
        </authorList>
    </citation>
    <scope>NUCLEOTIDE SEQUENCE</scope>
    <source>
        <strain evidence="1">3651</strain>
        <tissue evidence="1">Leaf</tissue>
    </source>
</reference>
<organism evidence="1 2">
    <name type="scientific">Sesamum alatum</name>
    <dbReference type="NCBI Taxonomy" id="300844"/>
    <lineage>
        <taxon>Eukaryota</taxon>
        <taxon>Viridiplantae</taxon>
        <taxon>Streptophyta</taxon>
        <taxon>Embryophyta</taxon>
        <taxon>Tracheophyta</taxon>
        <taxon>Spermatophyta</taxon>
        <taxon>Magnoliopsida</taxon>
        <taxon>eudicotyledons</taxon>
        <taxon>Gunneridae</taxon>
        <taxon>Pentapetalae</taxon>
        <taxon>asterids</taxon>
        <taxon>lamiids</taxon>
        <taxon>Lamiales</taxon>
        <taxon>Pedaliaceae</taxon>
        <taxon>Sesamum</taxon>
    </lineage>
</organism>
<protein>
    <submittedName>
        <fullName evidence="1">Uncharacterized protein</fullName>
    </submittedName>
</protein>
<evidence type="ECO:0000313" key="1">
    <source>
        <dbReference type="EMBL" id="KAK4427645.1"/>
    </source>
</evidence>
<dbReference type="AlphaFoldDB" id="A0AAE1YCD0"/>
<dbReference type="Proteomes" id="UP001293254">
    <property type="component" value="Unassembled WGS sequence"/>
</dbReference>
<sequence>MYGDVIRPTKISYLRSKTIINSRADVDRNSDEEEACMHACNGGIQNLRSRPGMQNTIPSSFTKIHHVVGLHSAFTALTASPGVYTAAWLAEKLLSVGRGRRRRKN</sequence>
<name>A0AAE1YCD0_9LAMI</name>
<keyword evidence="2" id="KW-1185">Reference proteome</keyword>